<feature type="transmembrane region" description="Helical" evidence="1">
    <location>
        <begin position="25"/>
        <end position="42"/>
    </location>
</feature>
<gene>
    <name evidence="2" type="ORF">QSP1433_LOCUS6017</name>
</gene>
<evidence type="ECO:0000313" key="2">
    <source>
        <dbReference type="EMBL" id="CAD9678033.1"/>
    </source>
</evidence>
<dbReference type="GO" id="GO:0016020">
    <property type="term" value="C:membrane"/>
    <property type="evidence" value="ECO:0007669"/>
    <property type="project" value="TreeGrafter"/>
</dbReference>
<protein>
    <submittedName>
        <fullName evidence="2">Uncharacterized protein</fullName>
    </submittedName>
</protein>
<feature type="transmembrane region" description="Helical" evidence="1">
    <location>
        <begin position="87"/>
        <end position="108"/>
    </location>
</feature>
<name>A0A7S2RQN5_9STRA</name>
<dbReference type="AlphaFoldDB" id="A0A7S2RQN5"/>
<organism evidence="2">
    <name type="scientific">Mucochytrium quahogii</name>
    <dbReference type="NCBI Taxonomy" id="96639"/>
    <lineage>
        <taxon>Eukaryota</taxon>
        <taxon>Sar</taxon>
        <taxon>Stramenopiles</taxon>
        <taxon>Bigyra</taxon>
        <taxon>Labyrinthulomycetes</taxon>
        <taxon>Thraustochytrida</taxon>
        <taxon>Thraustochytriidae</taxon>
        <taxon>Mucochytrium</taxon>
    </lineage>
</organism>
<reference evidence="2" key="1">
    <citation type="submission" date="2021-01" db="EMBL/GenBank/DDBJ databases">
        <authorList>
            <person name="Corre E."/>
            <person name="Pelletier E."/>
            <person name="Niang G."/>
            <person name="Scheremetjew M."/>
            <person name="Finn R."/>
            <person name="Kale V."/>
            <person name="Holt S."/>
            <person name="Cochrane G."/>
            <person name="Meng A."/>
            <person name="Brown T."/>
            <person name="Cohen L."/>
        </authorList>
    </citation>
    <scope>NUCLEOTIDE SEQUENCE</scope>
    <source>
        <strain evidence="2">NY070348D</strain>
    </source>
</reference>
<keyword evidence="1" id="KW-0472">Membrane</keyword>
<dbReference type="EMBL" id="HBHK01009665">
    <property type="protein sequence ID" value="CAD9678033.1"/>
    <property type="molecule type" value="Transcribed_RNA"/>
</dbReference>
<sequence>MVTLVVWAYLAPTQGFATYATFTSLSQHAANCVIMFIDFLLAGYRFNPRHFPAILCWCGLYTCWHLIANAAYGMMAYPFFKTDNAMFIGWIVGLALLSVGLFFCYYGVSILKNKCCTPVVHASASDEFRQHAKSDAAVHDQNEPTMV</sequence>
<evidence type="ECO:0000256" key="1">
    <source>
        <dbReference type="SAM" id="Phobius"/>
    </source>
</evidence>
<accession>A0A7S2RQN5</accession>
<feature type="transmembrane region" description="Helical" evidence="1">
    <location>
        <begin position="54"/>
        <end position="75"/>
    </location>
</feature>
<dbReference type="PANTHER" id="PTHR12242">
    <property type="entry name" value="OS02G0130600 PROTEIN-RELATED"/>
    <property type="match status" value="1"/>
</dbReference>
<proteinExistence type="predicted"/>
<keyword evidence="1" id="KW-1133">Transmembrane helix</keyword>
<keyword evidence="1" id="KW-0812">Transmembrane</keyword>